<name>A0A9K3D4G4_9EUKA</name>
<feature type="compositionally biased region" description="Polar residues" evidence="2">
    <location>
        <begin position="143"/>
        <end position="157"/>
    </location>
</feature>
<proteinExistence type="predicted"/>
<sequence>MSGNDTPDACLQGEGHTERDVNATQEAEVSDVRVGLQREEVERQEALKTEQEQRRALLKMDEERRERERLQRPHTARTEKEAAERLRTRTDEILGRARTGTPVRVTRVTEQSMRERQERERVIREDLRREKSALEERNRRYTGLTSSQGRVPSTVGCQSPGLGKSPGQVGTTTYDRQRALRTETPTDANVDSYTRPVQQHESAMPTSPLYNSIAQNPSASRTGVSTAQTRTPLVPSPTLGAGSSLNRGGQHTQPPMSTAAPMYRSTKGFWDTQSGRGQPVANPGTGLPPPPADSAPPPPQDPPAPPTHPHTEEALDPSLPSGDCNSQGLPTGYIAVRQSEYERLKERSAHWQTVAEGYQAEIKERAQGEHESPVPTPPLETVVKHPKTVKDWRASSKSLERQLKDANKKINKLKEGRCRRDREIAKLMEEVASLTQQKKDLDSNLKAARKEIKRLNGELQRALQTAGKNCEYVSIARELDLRLGTALDDNARLKEEVGSLRVGLAQCRADGQQLGDMLQQRRQDRESLKQELEAELSTRTNCLDEIDGVNPTSVQNAFAAQGLCGKV</sequence>
<feature type="compositionally biased region" description="Basic and acidic residues" evidence="2">
    <location>
        <begin position="112"/>
        <end position="139"/>
    </location>
</feature>
<comment type="caution">
    <text evidence="3">The sequence shown here is derived from an EMBL/GenBank/DDBJ whole genome shotgun (WGS) entry which is preliminary data.</text>
</comment>
<feature type="region of interest" description="Disordered" evidence="2">
    <location>
        <begin position="1"/>
        <end position="331"/>
    </location>
</feature>
<accession>A0A9K3D4G4</accession>
<dbReference type="PANTHER" id="PTHR23159:SF60">
    <property type="entry name" value="SPINDLE ASSEMBLY ABNORMAL PROTEIN 4"/>
    <property type="match status" value="1"/>
</dbReference>
<gene>
    <name evidence="3" type="ORF">KIPB_009553</name>
</gene>
<evidence type="ECO:0000313" key="4">
    <source>
        <dbReference type="Proteomes" id="UP000265618"/>
    </source>
</evidence>
<evidence type="ECO:0000256" key="1">
    <source>
        <dbReference type="SAM" id="Coils"/>
    </source>
</evidence>
<dbReference type="AlphaFoldDB" id="A0A9K3D4G4"/>
<dbReference type="EMBL" id="BDIP01003282">
    <property type="protein sequence ID" value="GIQ87505.1"/>
    <property type="molecule type" value="Genomic_DNA"/>
</dbReference>
<feature type="compositionally biased region" description="Basic and acidic residues" evidence="2">
    <location>
        <begin position="36"/>
        <end position="95"/>
    </location>
</feature>
<dbReference type="Gene3D" id="1.10.287.1490">
    <property type="match status" value="1"/>
</dbReference>
<evidence type="ECO:0000256" key="2">
    <source>
        <dbReference type="SAM" id="MobiDB-lite"/>
    </source>
</evidence>
<feature type="non-terminal residue" evidence="3">
    <location>
        <position position="1"/>
    </location>
</feature>
<reference evidence="3 4" key="1">
    <citation type="journal article" date="2018" name="PLoS ONE">
        <title>The draft genome of Kipferlia bialata reveals reductive genome evolution in fornicate parasites.</title>
        <authorList>
            <person name="Tanifuji G."/>
            <person name="Takabayashi S."/>
            <person name="Kume K."/>
            <person name="Takagi M."/>
            <person name="Nakayama T."/>
            <person name="Kamikawa R."/>
            <person name="Inagaki Y."/>
            <person name="Hashimoto T."/>
        </authorList>
    </citation>
    <scope>NUCLEOTIDE SEQUENCE [LARGE SCALE GENOMIC DNA]</scope>
    <source>
        <strain evidence="3">NY0173</strain>
    </source>
</reference>
<keyword evidence="1" id="KW-0175">Coiled coil</keyword>
<feature type="compositionally biased region" description="Polar residues" evidence="2">
    <location>
        <begin position="241"/>
        <end position="256"/>
    </location>
</feature>
<feature type="compositionally biased region" description="Polar residues" evidence="2">
    <location>
        <begin position="183"/>
        <end position="231"/>
    </location>
</feature>
<dbReference type="PANTHER" id="PTHR23159">
    <property type="entry name" value="CENTROSOMAL PROTEIN 2"/>
    <property type="match status" value="1"/>
</dbReference>
<organism evidence="3 4">
    <name type="scientific">Kipferlia bialata</name>
    <dbReference type="NCBI Taxonomy" id="797122"/>
    <lineage>
        <taxon>Eukaryota</taxon>
        <taxon>Metamonada</taxon>
        <taxon>Carpediemonas-like organisms</taxon>
        <taxon>Kipferlia</taxon>
    </lineage>
</organism>
<feature type="compositionally biased region" description="Pro residues" evidence="2">
    <location>
        <begin position="286"/>
        <end position="308"/>
    </location>
</feature>
<keyword evidence="4" id="KW-1185">Reference proteome</keyword>
<evidence type="ECO:0000313" key="3">
    <source>
        <dbReference type="EMBL" id="GIQ87505.1"/>
    </source>
</evidence>
<feature type="compositionally biased region" description="Low complexity" evidence="2">
    <location>
        <begin position="96"/>
        <end position="111"/>
    </location>
</feature>
<dbReference type="Proteomes" id="UP000265618">
    <property type="component" value="Unassembled WGS sequence"/>
</dbReference>
<protein>
    <submittedName>
        <fullName evidence="3">Uncharacterized protein</fullName>
    </submittedName>
</protein>
<feature type="coiled-coil region" evidence="1">
    <location>
        <begin position="389"/>
        <end position="538"/>
    </location>
</feature>